<dbReference type="EMBL" id="JAJJMA010342795">
    <property type="protein sequence ID" value="MCL7051814.1"/>
    <property type="molecule type" value="Genomic_DNA"/>
</dbReference>
<protein>
    <recommendedName>
        <fullName evidence="6">WRKY domain-containing protein</fullName>
    </recommendedName>
</protein>
<feature type="domain" description="WRKY" evidence="6">
    <location>
        <begin position="105"/>
        <end position="174"/>
    </location>
</feature>
<keyword evidence="8" id="KW-1185">Reference proteome</keyword>
<evidence type="ECO:0000256" key="5">
    <source>
        <dbReference type="ARBA" id="ARBA00023242"/>
    </source>
</evidence>
<accession>A0AA41W2T0</accession>
<name>A0AA41W2T0_PAPNU</name>
<evidence type="ECO:0000313" key="7">
    <source>
        <dbReference type="EMBL" id="MCL7051814.1"/>
    </source>
</evidence>
<evidence type="ECO:0000259" key="6">
    <source>
        <dbReference type="PROSITE" id="PS50811"/>
    </source>
</evidence>
<dbReference type="SMART" id="SM00774">
    <property type="entry name" value="WRKY"/>
    <property type="match status" value="1"/>
</dbReference>
<comment type="subcellular location">
    <subcellularLocation>
        <location evidence="1">Nucleus</location>
    </subcellularLocation>
</comment>
<keyword evidence="2" id="KW-0805">Transcription regulation</keyword>
<dbReference type="GO" id="GO:0003700">
    <property type="term" value="F:DNA-binding transcription factor activity"/>
    <property type="evidence" value="ECO:0007669"/>
    <property type="project" value="InterPro"/>
</dbReference>
<reference evidence="7" key="1">
    <citation type="submission" date="2022-03" db="EMBL/GenBank/DDBJ databases">
        <title>A functionally conserved STORR gene fusion in Papaver species that diverged 16.8 million years ago.</title>
        <authorList>
            <person name="Catania T."/>
        </authorList>
    </citation>
    <scope>NUCLEOTIDE SEQUENCE</scope>
    <source>
        <strain evidence="7">S-191538</strain>
    </source>
</reference>
<dbReference type="GO" id="GO:0043565">
    <property type="term" value="F:sequence-specific DNA binding"/>
    <property type="evidence" value="ECO:0007669"/>
    <property type="project" value="InterPro"/>
</dbReference>
<dbReference type="SUPFAM" id="SSF118290">
    <property type="entry name" value="WRKY DNA-binding domain"/>
    <property type="match status" value="1"/>
</dbReference>
<evidence type="ECO:0000256" key="2">
    <source>
        <dbReference type="ARBA" id="ARBA00023015"/>
    </source>
</evidence>
<evidence type="ECO:0000256" key="3">
    <source>
        <dbReference type="ARBA" id="ARBA00023125"/>
    </source>
</evidence>
<keyword evidence="4" id="KW-0804">Transcription</keyword>
<organism evidence="7 8">
    <name type="scientific">Papaver nudicaule</name>
    <name type="common">Iceland poppy</name>
    <dbReference type="NCBI Taxonomy" id="74823"/>
    <lineage>
        <taxon>Eukaryota</taxon>
        <taxon>Viridiplantae</taxon>
        <taxon>Streptophyta</taxon>
        <taxon>Embryophyta</taxon>
        <taxon>Tracheophyta</taxon>
        <taxon>Spermatophyta</taxon>
        <taxon>Magnoliopsida</taxon>
        <taxon>Ranunculales</taxon>
        <taxon>Papaveraceae</taxon>
        <taxon>Papaveroideae</taxon>
        <taxon>Papaver</taxon>
    </lineage>
</organism>
<dbReference type="Gene3D" id="2.20.25.80">
    <property type="entry name" value="WRKY domain"/>
    <property type="match status" value="1"/>
</dbReference>
<sequence length="308" mass="34113">MEDLVKGQEIAKQVHMQLQGSEFPVGDGLKDSVAKILECISNAISKLSSSESTGEVCQSPALTAVDSPFSDGRKSEGTGEIRTIVTPKKIGSNKRRKTSDAETRLTETPLDDGHAWRKYGQKEILNSRFPRSYFRCTHKTDQGCQATKQVQRTEGEEPAKYQVTYIGQHTCNNQLKGPRLILDSNSRDSCVLNFQSNYYSPKVEFPFSPLFSSVKHEFKGDTKDAIASHNNKESFRPCDFAGWNDPPAFNSSQTTSMMPSTSGSELGDGISGLYSSAESDQTFDMDIMLSGMFDIDQFDPSEYLNSSK</sequence>
<gene>
    <name evidence="7" type="ORF">MKW94_015254</name>
</gene>
<keyword evidence="3" id="KW-0238">DNA-binding</keyword>
<keyword evidence="5" id="KW-0539">Nucleus</keyword>
<dbReference type="InterPro" id="IPR044810">
    <property type="entry name" value="WRKY_plant"/>
</dbReference>
<evidence type="ECO:0000256" key="1">
    <source>
        <dbReference type="ARBA" id="ARBA00004123"/>
    </source>
</evidence>
<comment type="caution">
    <text evidence="7">The sequence shown here is derived from an EMBL/GenBank/DDBJ whole genome shotgun (WGS) entry which is preliminary data.</text>
</comment>
<dbReference type="Proteomes" id="UP001177140">
    <property type="component" value="Unassembled WGS sequence"/>
</dbReference>
<dbReference type="PANTHER" id="PTHR31282">
    <property type="entry name" value="WRKY TRANSCRIPTION FACTOR 21-RELATED"/>
    <property type="match status" value="1"/>
</dbReference>
<dbReference type="GO" id="GO:0005634">
    <property type="term" value="C:nucleus"/>
    <property type="evidence" value="ECO:0007669"/>
    <property type="project" value="UniProtKB-SubCell"/>
</dbReference>
<dbReference type="AlphaFoldDB" id="A0AA41W2T0"/>
<proteinExistence type="predicted"/>
<dbReference type="InterPro" id="IPR003657">
    <property type="entry name" value="WRKY_dom"/>
</dbReference>
<dbReference type="Pfam" id="PF03106">
    <property type="entry name" value="WRKY"/>
    <property type="match status" value="1"/>
</dbReference>
<evidence type="ECO:0000256" key="4">
    <source>
        <dbReference type="ARBA" id="ARBA00023163"/>
    </source>
</evidence>
<dbReference type="PROSITE" id="PS50811">
    <property type="entry name" value="WRKY"/>
    <property type="match status" value="1"/>
</dbReference>
<dbReference type="InterPro" id="IPR036576">
    <property type="entry name" value="WRKY_dom_sf"/>
</dbReference>
<evidence type="ECO:0000313" key="8">
    <source>
        <dbReference type="Proteomes" id="UP001177140"/>
    </source>
</evidence>